<dbReference type="Gene3D" id="3.90.550.10">
    <property type="entry name" value="Spore Coat Polysaccharide Biosynthesis Protein SpsA, Chain A"/>
    <property type="match status" value="1"/>
</dbReference>
<reference evidence="2 3" key="1">
    <citation type="submission" date="2019-06" db="EMBL/GenBank/DDBJ databases">
        <title>Whole genome shotgun sequence of Pseudonocardia hydrocarbonoxydans NBRC 14498.</title>
        <authorList>
            <person name="Hosoyama A."/>
            <person name="Uohara A."/>
            <person name="Ohji S."/>
            <person name="Ichikawa N."/>
        </authorList>
    </citation>
    <scope>NUCLEOTIDE SEQUENCE [LARGE SCALE GENOMIC DNA]</scope>
    <source>
        <strain evidence="2 3">NBRC 14498</strain>
    </source>
</reference>
<dbReference type="CDD" id="cd00761">
    <property type="entry name" value="Glyco_tranf_GTA_type"/>
    <property type="match status" value="1"/>
</dbReference>
<evidence type="ECO:0000259" key="1">
    <source>
        <dbReference type="Pfam" id="PF00535"/>
    </source>
</evidence>
<comment type="caution">
    <text evidence="2">The sequence shown here is derived from an EMBL/GenBank/DDBJ whole genome shotgun (WGS) entry which is preliminary data.</text>
</comment>
<dbReference type="RefSeq" id="WP_246085750.1">
    <property type="nucleotide sequence ID" value="NZ_BAAARZ010000055.1"/>
</dbReference>
<dbReference type="Pfam" id="PF00535">
    <property type="entry name" value="Glycos_transf_2"/>
    <property type="match status" value="1"/>
</dbReference>
<protein>
    <recommendedName>
        <fullName evidence="1">Glycosyltransferase 2-like domain-containing protein</fullName>
    </recommendedName>
</protein>
<evidence type="ECO:0000313" key="2">
    <source>
        <dbReference type="EMBL" id="GEC19131.1"/>
    </source>
</evidence>
<evidence type="ECO:0000313" key="3">
    <source>
        <dbReference type="Proteomes" id="UP000320338"/>
    </source>
</evidence>
<dbReference type="PANTHER" id="PTHR43685:SF2">
    <property type="entry name" value="GLYCOSYLTRANSFERASE 2-LIKE DOMAIN-CONTAINING PROTEIN"/>
    <property type="match status" value="1"/>
</dbReference>
<dbReference type="PANTHER" id="PTHR43685">
    <property type="entry name" value="GLYCOSYLTRANSFERASE"/>
    <property type="match status" value="1"/>
</dbReference>
<proteinExistence type="predicted"/>
<dbReference type="InterPro" id="IPR050834">
    <property type="entry name" value="Glycosyltransf_2"/>
</dbReference>
<dbReference type="SUPFAM" id="SSF53448">
    <property type="entry name" value="Nucleotide-diphospho-sugar transferases"/>
    <property type="match status" value="1"/>
</dbReference>
<name>A0A4Y3WLJ7_9PSEU</name>
<organism evidence="2 3">
    <name type="scientific">Pseudonocardia hydrocarbonoxydans</name>
    <dbReference type="NCBI Taxonomy" id="76726"/>
    <lineage>
        <taxon>Bacteria</taxon>
        <taxon>Bacillati</taxon>
        <taxon>Actinomycetota</taxon>
        <taxon>Actinomycetes</taxon>
        <taxon>Pseudonocardiales</taxon>
        <taxon>Pseudonocardiaceae</taxon>
        <taxon>Pseudonocardia</taxon>
    </lineage>
</organism>
<dbReference type="Proteomes" id="UP000320338">
    <property type="component" value="Unassembled WGS sequence"/>
</dbReference>
<gene>
    <name evidence="2" type="ORF">PHY01_14140</name>
</gene>
<feature type="domain" description="Glycosyltransferase 2-like" evidence="1">
    <location>
        <begin position="14"/>
        <end position="133"/>
    </location>
</feature>
<dbReference type="InterPro" id="IPR029044">
    <property type="entry name" value="Nucleotide-diphossugar_trans"/>
</dbReference>
<keyword evidence="3" id="KW-1185">Reference proteome</keyword>
<accession>A0A4Y3WLJ7</accession>
<sequence length="358" mass="39424">MADTRSPGRPAVDVVIPCYRYGAMLPDAVHSVLAQDGVDVRILIIDDASDDDSAQVALGLAAADDRVTVRVHERNMGHVLTYNEGILGWASAEYTLLLSADDAITPGALARATALMQQHPSVGFVYGLTHVWQGDTLPTHPAPVVEPRFVVHPGARWLRRRVLLGENCVPTPTAVVRTSVQHRVGGHNADIPHTADFEIWMRFALQADVGFVADQRQGYSRVHGSNMSTPYETADSGVRALRERMAAILSVLGQAGDRLPDVADLERRMRRRLATDAIVKVSRSYDKGRVDDRLCKELIDFATEAAGDVTALPAWQFLRLRQHLGPRIVPALRPLVVTAAVRRVRQRLRDRKQQLSGV</sequence>
<dbReference type="AlphaFoldDB" id="A0A4Y3WLJ7"/>
<dbReference type="InterPro" id="IPR001173">
    <property type="entry name" value="Glyco_trans_2-like"/>
</dbReference>
<dbReference type="EMBL" id="BJNG01000014">
    <property type="protein sequence ID" value="GEC19131.1"/>
    <property type="molecule type" value="Genomic_DNA"/>
</dbReference>